<protein>
    <recommendedName>
        <fullName evidence="3">ornithine aminotransferase</fullName>
        <ecNumber evidence="3">2.6.1.13</ecNumber>
    </recommendedName>
    <alternativeName>
        <fullName evidence="7">Ornithine--oxo-acid aminotransferase</fullName>
    </alternativeName>
</protein>
<dbReference type="PIRSF" id="PIRSF000521">
    <property type="entry name" value="Transaminase_4ab_Lys_Orn"/>
    <property type="match status" value="1"/>
</dbReference>
<dbReference type="NCBIfam" id="TIGR01885">
    <property type="entry name" value="Orn_aminotrans"/>
    <property type="match status" value="1"/>
</dbReference>
<dbReference type="Gene3D" id="3.40.640.10">
    <property type="entry name" value="Type I PLP-dependent aspartate aminotransferase-like (Major domain)"/>
    <property type="match status" value="1"/>
</dbReference>
<dbReference type="Pfam" id="PF00202">
    <property type="entry name" value="Aminotran_3"/>
    <property type="match status" value="1"/>
</dbReference>
<reference evidence="8" key="1">
    <citation type="journal article" date="2020" name="Nature">
        <title>Giant virus diversity and host interactions through global metagenomics.</title>
        <authorList>
            <person name="Schulz F."/>
            <person name="Roux S."/>
            <person name="Paez-Espino D."/>
            <person name="Jungbluth S."/>
            <person name="Walsh D.A."/>
            <person name="Denef V.J."/>
            <person name="McMahon K.D."/>
            <person name="Konstantinidis K.T."/>
            <person name="Eloe-Fadrosh E.A."/>
            <person name="Kyrpides N.C."/>
            <person name="Woyke T."/>
        </authorList>
    </citation>
    <scope>NUCLEOTIDE SEQUENCE</scope>
    <source>
        <strain evidence="8">GVMAG-S-3300010158-109</strain>
    </source>
</reference>
<dbReference type="InterPro" id="IPR005814">
    <property type="entry name" value="Aminotrans_3"/>
</dbReference>
<dbReference type="GO" id="GO:0042802">
    <property type="term" value="F:identical protein binding"/>
    <property type="evidence" value="ECO:0007669"/>
    <property type="project" value="TreeGrafter"/>
</dbReference>
<dbReference type="InterPro" id="IPR050103">
    <property type="entry name" value="Class-III_PLP-dep_AT"/>
</dbReference>
<dbReference type="GO" id="GO:0005737">
    <property type="term" value="C:cytoplasm"/>
    <property type="evidence" value="ECO:0007669"/>
    <property type="project" value="TreeGrafter"/>
</dbReference>
<proteinExistence type="predicted"/>
<dbReference type="PANTHER" id="PTHR11986:SF18">
    <property type="entry name" value="ORNITHINE AMINOTRANSFERASE, MITOCHONDRIAL"/>
    <property type="match status" value="1"/>
</dbReference>
<evidence type="ECO:0000256" key="5">
    <source>
        <dbReference type="ARBA" id="ARBA00022679"/>
    </source>
</evidence>
<comment type="pathway">
    <text evidence="2">Amino-acid biosynthesis; L-proline biosynthesis; L-glutamate 5-semialdehyde from L-ornithine: step 1/1.</text>
</comment>
<organism evidence="8">
    <name type="scientific">viral metagenome</name>
    <dbReference type="NCBI Taxonomy" id="1070528"/>
    <lineage>
        <taxon>unclassified sequences</taxon>
        <taxon>metagenomes</taxon>
        <taxon>organismal metagenomes</taxon>
    </lineage>
</organism>
<dbReference type="GO" id="GO:0019544">
    <property type="term" value="P:L-arginine catabolic process to L-glutamate"/>
    <property type="evidence" value="ECO:0007669"/>
    <property type="project" value="TreeGrafter"/>
</dbReference>
<dbReference type="CDD" id="cd00610">
    <property type="entry name" value="OAT_like"/>
    <property type="match status" value="1"/>
</dbReference>
<dbReference type="InterPro" id="IPR015422">
    <property type="entry name" value="PyrdxlP-dep_Trfase_small"/>
</dbReference>
<dbReference type="PROSITE" id="PS00600">
    <property type="entry name" value="AA_TRANSFER_CLASS_3"/>
    <property type="match status" value="1"/>
</dbReference>
<evidence type="ECO:0000256" key="6">
    <source>
        <dbReference type="ARBA" id="ARBA00022898"/>
    </source>
</evidence>
<keyword evidence="4" id="KW-0032">Aminotransferase</keyword>
<keyword evidence="5" id="KW-0808">Transferase</keyword>
<dbReference type="InterPro" id="IPR049704">
    <property type="entry name" value="Aminotrans_3_PPA_site"/>
</dbReference>
<dbReference type="AlphaFoldDB" id="A0A6C0KFI3"/>
<dbReference type="InterPro" id="IPR015421">
    <property type="entry name" value="PyrdxlP-dep_Trfase_major"/>
</dbReference>
<dbReference type="Gene3D" id="3.90.1150.10">
    <property type="entry name" value="Aspartate Aminotransferase, domain 1"/>
    <property type="match status" value="1"/>
</dbReference>
<evidence type="ECO:0000313" key="8">
    <source>
        <dbReference type="EMBL" id="QHU15951.1"/>
    </source>
</evidence>
<dbReference type="EMBL" id="MN740870">
    <property type="protein sequence ID" value="QHU15951.1"/>
    <property type="molecule type" value="Genomic_DNA"/>
</dbReference>
<comment type="cofactor">
    <cofactor evidence="1">
        <name>pyridoxal 5'-phosphate</name>
        <dbReference type="ChEBI" id="CHEBI:597326"/>
    </cofactor>
</comment>
<evidence type="ECO:0000256" key="2">
    <source>
        <dbReference type="ARBA" id="ARBA00004998"/>
    </source>
</evidence>
<dbReference type="InterPro" id="IPR015424">
    <property type="entry name" value="PyrdxlP-dep_Trfase"/>
</dbReference>
<dbReference type="GO" id="GO:0010121">
    <property type="term" value="P:L-arginine catabolic process to proline via ornithine"/>
    <property type="evidence" value="ECO:0007669"/>
    <property type="project" value="TreeGrafter"/>
</dbReference>
<dbReference type="GO" id="GO:0055129">
    <property type="term" value="P:L-proline biosynthetic process"/>
    <property type="evidence" value="ECO:0007669"/>
    <property type="project" value="UniProtKB-UniPathway"/>
</dbReference>
<dbReference type="SUPFAM" id="SSF53383">
    <property type="entry name" value="PLP-dependent transferases"/>
    <property type="match status" value="1"/>
</dbReference>
<dbReference type="PANTHER" id="PTHR11986">
    <property type="entry name" value="AMINOTRANSFERASE CLASS III"/>
    <property type="match status" value="1"/>
</dbReference>
<dbReference type="EC" id="2.6.1.13" evidence="3"/>
<sequence length="400" mass="44683">MYALSRNSKSFQFIIEKAKGSWLWDTTGKTYLDAFSSYSSANFGHCHPRLYKKFIQQSKKLSVFSRTSTSDVLIELCDTLHQNYHRSIQTSQLKSIPMNSGVEAGETAVKLARKWGYMRKKIPDGQAKIVFANGNYWGRTISAISTSDYEYQKHFYPSTPGFLKVPYNNEEALRALLASQGDTIAAVFLEPVQGEGGINIPSSDYFKKVRKLCDDHNVLLIADEIQTGMGRTGKALCTESYDVRSDMILLGKSLGGGFLPFSVCMARSDVADLFLAGEHSSTFGGFPLGARMALESVRLLHDTDMMEKVVKREAEIKSMLTDLGRQFPQHIKNVRGKGMLWGIEVAQLLNPWDVVQHLTSHGIVTREANNSVVRICPPLTVSDTEMAFLSDKLRMGFMTL</sequence>
<evidence type="ECO:0000256" key="4">
    <source>
        <dbReference type="ARBA" id="ARBA00022576"/>
    </source>
</evidence>
<dbReference type="InterPro" id="IPR010164">
    <property type="entry name" value="Orn_aminotrans"/>
</dbReference>
<evidence type="ECO:0000256" key="1">
    <source>
        <dbReference type="ARBA" id="ARBA00001933"/>
    </source>
</evidence>
<dbReference type="FunFam" id="3.40.640.10:FF:000011">
    <property type="entry name" value="Ornithine aminotransferase"/>
    <property type="match status" value="1"/>
</dbReference>
<accession>A0A6C0KFI3</accession>
<evidence type="ECO:0000256" key="7">
    <source>
        <dbReference type="ARBA" id="ARBA00030587"/>
    </source>
</evidence>
<keyword evidence="6" id="KW-0663">Pyridoxal phosphate</keyword>
<dbReference type="GO" id="GO:0030170">
    <property type="term" value="F:pyridoxal phosphate binding"/>
    <property type="evidence" value="ECO:0007669"/>
    <property type="project" value="InterPro"/>
</dbReference>
<dbReference type="UniPathway" id="UPA00098">
    <property type="reaction ID" value="UER00358"/>
</dbReference>
<evidence type="ECO:0000256" key="3">
    <source>
        <dbReference type="ARBA" id="ARBA00012924"/>
    </source>
</evidence>
<dbReference type="GO" id="GO:0004587">
    <property type="term" value="F:ornithine aminotransferase activity"/>
    <property type="evidence" value="ECO:0007669"/>
    <property type="project" value="UniProtKB-EC"/>
</dbReference>
<name>A0A6C0KFI3_9ZZZZ</name>